<evidence type="ECO:0000313" key="3">
    <source>
        <dbReference type="EMBL" id="KIH66275.1"/>
    </source>
</evidence>
<keyword evidence="4" id="KW-1185">Reference proteome</keyword>
<name>A0A0C2GXL9_9BILA</name>
<organism evidence="3 4">
    <name type="scientific">Ancylostoma duodenale</name>
    <dbReference type="NCBI Taxonomy" id="51022"/>
    <lineage>
        <taxon>Eukaryota</taxon>
        <taxon>Metazoa</taxon>
        <taxon>Ecdysozoa</taxon>
        <taxon>Nematoda</taxon>
        <taxon>Chromadorea</taxon>
        <taxon>Rhabditida</taxon>
        <taxon>Rhabditina</taxon>
        <taxon>Rhabditomorpha</taxon>
        <taxon>Strongyloidea</taxon>
        <taxon>Ancylostomatidae</taxon>
        <taxon>Ancylostomatinae</taxon>
        <taxon>Ancylostoma</taxon>
    </lineage>
</organism>
<evidence type="ECO:0000313" key="4">
    <source>
        <dbReference type="Proteomes" id="UP000054047"/>
    </source>
</evidence>
<keyword evidence="1" id="KW-0472">Membrane</keyword>
<dbReference type="Proteomes" id="UP000054047">
    <property type="component" value="Unassembled WGS sequence"/>
</dbReference>
<feature type="domain" description="Phlebovirus glycoprotein G1" evidence="2">
    <location>
        <begin position="34"/>
        <end position="141"/>
    </location>
</feature>
<dbReference type="AlphaFoldDB" id="A0A0C2GXL9"/>
<dbReference type="Pfam" id="PF07243">
    <property type="entry name" value="Phlebovirus_G1"/>
    <property type="match status" value="1"/>
</dbReference>
<dbReference type="EMBL" id="KN727190">
    <property type="protein sequence ID" value="KIH66275.1"/>
    <property type="molecule type" value="Genomic_DNA"/>
</dbReference>
<proteinExistence type="predicted"/>
<accession>A0A0C2GXL9</accession>
<dbReference type="InterPro" id="IPR010826">
    <property type="entry name" value="Phlebovirus_G1"/>
</dbReference>
<evidence type="ECO:0000259" key="2">
    <source>
        <dbReference type="Pfam" id="PF07243"/>
    </source>
</evidence>
<protein>
    <recommendedName>
        <fullName evidence="2">Phlebovirus glycoprotein G1 domain-containing protein</fullName>
    </recommendedName>
</protein>
<keyword evidence="1" id="KW-0812">Transmembrane</keyword>
<gene>
    <name evidence="3" type="ORF">ANCDUO_03398</name>
</gene>
<sequence>MYDTPIALYGFSNTRFSDMLISIRAWGTSTREFYPHNSDAQADSYTIKITAWQNGARVHYSTLTCPSHPICEVLHCNLCIEKIYNTQCWTNIDILLITSVCIIVLSCYWIFKPFIFVIKKRMKLPLRLINVLFNLLRRDKRETLRKKQTPPPPSFEPTLATKDNTVHFGSPLSSLLQLSLPTGHNEETAVRTTFQ</sequence>
<dbReference type="OrthoDB" id="5967017at2759"/>
<keyword evidence="1" id="KW-1133">Transmembrane helix</keyword>
<dbReference type="GO" id="GO:0016020">
    <property type="term" value="C:membrane"/>
    <property type="evidence" value="ECO:0007669"/>
    <property type="project" value="InterPro"/>
</dbReference>
<reference evidence="3 4" key="1">
    <citation type="submission" date="2013-12" db="EMBL/GenBank/DDBJ databases">
        <title>Draft genome of the parsitic nematode Ancylostoma duodenale.</title>
        <authorList>
            <person name="Mitreva M."/>
        </authorList>
    </citation>
    <scope>NUCLEOTIDE SEQUENCE [LARGE SCALE GENOMIC DNA]</scope>
    <source>
        <strain evidence="3 4">Zhejiang</strain>
    </source>
</reference>
<feature type="transmembrane region" description="Helical" evidence="1">
    <location>
        <begin position="94"/>
        <end position="118"/>
    </location>
</feature>
<evidence type="ECO:0000256" key="1">
    <source>
        <dbReference type="SAM" id="Phobius"/>
    </source>
</evidence>